<accession>A0AAE0FIA4</accession>
<keyword evidence="3" id="KW-1185">Reference proteome</keyword>
<feature type="region of interest" description="Disordered" evidence="1">
    <location>
        <begin position="130"/>
        <end position="173"/>
    </location>
</feature>
<reference evidence="2 3" key="1">
    <citation type="journal article" date="2015" name="Genome Biol. Evol.">
        <title>Comparative Genomics of a Bacterivorous Green Alga Reveals Evolutionary Causalities and Consequences of Phago-Mixotrophic Mode of Nutrition.</title>
        <authorList>
            <person name="Burns J.A."/>
            <person name="Paasch A."/>
            <person name="Narechania A."/>
            <person name="Kim E."/>
        </authorList>
    </citation>
    <scope>NUCLEOTIDE SEQUENCE [LARGE SCALE GENOMIC DNA]</scope>
    <source>
        <strain evidence="2 3">PLY_AMNH</strain>
    </source>
</reference>
<proteinExistence type="predicted"/>
<feature type="compositionally biased region" description="Acidic residues" evidence="1">
    <location>
        <begin position="159"/>
        <end position="173"/>
    </location>
</feature>
<feature type="compositionally biased region" description="Low complexity" evidence="1">
    <location>
        <begin position="337"/>
        <end position="370"/>
    </location>
</feature>
<dbReference type="Proteomes" id="UP001190700">
    <property type="component" value="Unassembled WGS sequence"/>
</dbReference>
<comment type="caution">
    <text evidence="2">The sequence shown here is derived from an EMBL/GenBank/DDBJ whole genome shotgun (WGS) entry which is preliminary data.</text>
</comment>
<feature type="compositionally biased region" description="Acidic residues" evidence="1">
    <location>
        <begin position="139"/>
        <end position="152"/>
    </location>
</feature>
<evidence type="ECO:0000256" key="1">
    <source>
        <dbReference type="SAM" id="MobiDB-lite"/>
    </source>
</evidence>
<feature type="region of interest" description="Disordered" evidence="1">
    <location>
        <begin position="316"/>
        <end position="399"/>
    </location>
</feature>
<dbReference type="EMBL" id="LGRX02017851">
    <property type="protein sequence ID" value="KAK3260321.1"/>
    <property type="molecule type" value="Genomic_DNA"/>
</dbReference>
<dbReference type="AlphaFoldDB" id="A0AAE0FIA4"/>
<feature type="compositionally biased region" description="Low complexity" evidence="1">
    <location>
        <begin position="316"/>
        <end position="329"/>
    </location>
</feature>
<feature type="compositionally biased region" description="Low complexity" evidence="1">
    <location>
        <begin position="377"/>
        <end position="393"/>
    </location>
</feature>
<evidence type="ECO:0000313" key="2">
    <source>
        <dbReference type="EMBL" id="KAK3260321.1"/>
    </source>
</evidence>
<name>A0AAE0FIA4_9CHLO</name>
<protein>
    <submittedName>
        <fullName evidence="2">Uncharacterized protein</fullName>
    </submittedName>
</protein>
<organism evidence="2 3">
    <name type="scientific">Cymbomonas tetramitiformis</name>
    <dbReference type="NCBI Taxonomy" id="36881"/>
    <lineage>
        <taxon>Eukaryota</taxon>
        <taxon>Viridiplantae</taxon>
        <taxon>Chlorophyta</taxon>
        <taxon>Pyramimonadophyceae</taxon>
        <taxon>Pyramimonadales</taxon>
        <taxon>Pyramimonadaceae</taxon>
        <taxon>Cymbomonas</taxon>
    </lineage>
</organism>
<evidence type="ECO:0000313" key="3">
    <source>
        <dbReference type="Proteomes" id="UP001190700"/>
    </source>
</evidence>
<sequence>MSDEKLFGEGFKAQSVEDLDNSGTQEVRNCAKILKRLLTDEQLETIFPISGNKSQLSGTGSEVLLTPDIIENCFEHYTPDDAACYRNLASWQFLKSVTQTQFVDKLEEAEKRGTKPGLYDIFTMVNAAEKKEEAKKEGDGEEEDASEFESEEEAKKEGDGEEEDDEEDDQEDEIEIHCAQPAAEDPEKKYTTFATNNGFEVIYKVDEEGVQQPAGLEKSDEDNDRLVLWNYAENLLQKAVLTLVRVHQYFPHCDKHLVHVNKEFQVPKQPAEETVDFDMENYRILKRVLGPAAALTEPAAEAAEANAEAGAAAATAPAAEAKAEAAARSSSRKQQKQKQQQQQPQQQKQKQKQQQQQQQQQQKQKQKQQQLMDTGMKQNQKQQQQPQQPQQQKQQEKQH</sequence>
<gene>
    <name evidence="2" type="ORF">CYMTET_30710</name>
</gene>